<evidence type="ECO:0000259" key="2">
    <source>
        <dbReference type="Pfam" id="PF26366"/>
    </source>
</evidence>
<comment type="caution">
    <text evidence="3">The sequence shown here is derived from an EMBL/GenBank/DDBJ whole genome shotgun (WGS) entry which is preliminary data.</text>
</comment>
<evidence type="ECO:0000313" key="3">
    <source>
        <dbReference type="EMBL" id="MDN4481132.1"/>
    </source>
</evidence>
<keyword evidence="1" id="KW-0732">Signal</keyword>
<gene>
    <name evidence="3" type="ORF">QQX02_09380</name>
</gene>
<dbReference type="EMBL" id="JAUHQA010000001">
    <property type="protein sequence ID" value="MDN4481132.1"/>
    <property type="molecule type" value="Genomic_DNA"/>
</dbReference>
<evidence type="ECO:0000256" key="1">
    <source>
        <dbReference type="SAM" id="SignalP"/>
    </source>
</evidence>
<proteinExistence type="predicted"/>
<feature type="chain" id="PRO_5045408745" description="DUF8094 domain-containing protein" evidence="1">
    <location>
        <begin position="24"/>
        <end position="327"/>
    </location>
</feature>
<dbReference type="InterPro" id="IPR058407">
    <property type="entry name" value="DUF8094"/>
</dbReference>
<evidence type="ECO:0000313" key="4">
    <source>
        <dbReference type="Proteomes" id="UP001172708"/>
    </source>
</evidence>
<protein>
    <recommendedName>
        <fullName evidence="2">DUF8094 domain-containing protein</fullName>
    </recommendedName>
</protein>
<organism evidence="3 4">
    <name type="scientific">Demequina muriae</name>
    <dbReference type="NCBI Taxonomy" id="3051664"/>
    <lineage>
        <taxon>Bacteria</taxon>
        <taxon>Bacillati</taxon>
        <taxon>Actinomycetota</taxon>
        <taxon>Actinomycetes</taxon>
        <taxon>Micrococcales</taxon>
        <taxon>Demequinaceae</taxon>
        <taxon>Demequina</taxon>
    </lineage>
</organism>
<dbReference type="RefSeq" id="WP_301142655.1">
    <property type="nucleotide sequence ID" value="NZ_JAUHQA010000001.1"/>
</dbReference>
<keyword evidence="4" id="KW-1185">Reference proteome</keyword>
<dbReference type="Proteomes" id="UP001172708">
    <property type="component" value="Unassembled WGS sequence"/>
</dbReference>
<accession>A0ABT8GI90</accession>
<feature type="domain" description="DUF8094" evidence="2">
    <location>
        <begin position="60"/>
        <end position="306"/>
    </location>
</feature>
<feature type="signal peptide" evidence="1">
    <location>
        <begin position="1"/>
        <end position="23"/>
    </location>
</feature>
<dbReference type="Pfam" id="PF26366">
    <property type="entry name" value="DUF8094"/>
    <property type="match status" value="1"/>
</dbReference>
<name>A0ABT8GI90_9MICO</name>
<sequence>MNRLMITGAMAAAGAVVLTGCVAEVPAPVTSAPPMTEAAALLEPQSTQIIDDTLAELAAADRAGDADLLVDRVGGDAKILREIEYALADAEDGPDPTEIPSEMQAVYVSGADTWPRTLVSVTEQASEDVTPVVLLWVQDSIDAEYQLRGWAHMIPGATLPAMPGTSSGAAQLEMSTDTLDPNPEQVLTNYVKLLREGEGSDFEESFAADSYRERLFAARETLTEAAEDSDGEYTETIETDVEGSFVMGTADGGALVFSPISLTSSFTVEDATVSIPDEDEPLLDGELDDTVTHEYLDMVALYIPGPDVDALPAVVAAEHTLINVSDS</sequence>
<reference evidence="3" key="1">
    <citation type="submission" date="2023-06" db="EMBL/GenBank/DDBJ databases">
        <title>Egi l300058.</title>
        <authorList>
            <person name="Gao L."/>
            <person name="Fang B.-Z."/>
            <person name="Li W.-J."/>
        </authorList>
    </citation>
    <scope>NUCLEOTIDE SEQUENCE</scope>
    <source>
        <strain evidence="3">EGI L300058</strain>
    </source>
</reference>
<dbReference type="PROSITE" id="PS51257">
    <property type="entry name" value="PROKAR_LIPOPROTEIN"/>
    <property type="match status" value="1"/>
</dbReference>